<evidence type="ECO:0000256" key="1">
    <source>
        <dbReference type="ARBA" id="ARBA00005952"/>
    </source>
</evidence>
<evidence type="ECO:0000256" key="2">
    <source>
        <dbReference type="ARBA" id="ARBA00022814"/>
    </source>
</evidence>
<dbReference type="Gene3D" id="1.10.940.10">
    <property type="entry name" value="NusB-like"/>
    <property type="match status" value="1"/>
</dbReference>
<keyword evidence="5 6" id="KW-0804">Transcription</keyword>
<dbReference type="NCBIfam" id="TIGR01951">
    <property type="entry name" value="nusB"/>
    <property type="match status" value="1"/>
</dbReference>
<dbReference type="Proteomes" id="UP000277864">
    <property type="component" value="Unassembled WGS sequence"/>
</dbReference>
<dbReference type="AlphaFoldDB" id="A0A3R9YCV8"/>
<feature type="domain" description="NusB/RsmB/TIM44" evidence="7">
    <location>
        <begin position="10"/>
        <end position="143"/>
    </location>
</feature>
<keyword evidence="9" id="KW-1185">Reference proteome</keyword>
<dbReference type="InterPro" id="IPR011605">
    <property type="entry name" value="NusB_fam"/>
</dbReference>
<dbReference type="GO" id="GO:0003723">
    <property type="term" value="F:RNA binding"/>
    <property type="evidence" value="ECO:0007669"/>
    <property type="project" value="UniProtKB-UniRule"/>
</dbReference>
<dbReference type="GO" id="GO:0031564">
    <property type="term" value="P:transcription antitermination"/>
    <property type="evidence" value="ECO:0007669"/>
    <property type="project" value="UniProtKB-KW"/>
</dbReference>
<evidence type="ECO:0000313" key="9">
    <source>
        <dbReference type="Proteomes" id="UP000277864"/>
    </source>
</evidence>
<accession>A0A3R9YCV8</accession>
<dbReference type="OrthoDB" id="9811381at2"/>
<comment type="function">
    <text evidence="6">Involved in transcription antitermination. Required for transcription of ribosomal RNA (rRNA) genes. Binds specifically to the boxA antiterminator sequence of the ribosomal RNA (rrn) operons.</text>
</comment>
<dbReference type="InterPro" id="IPR035926">
    <property type="entry name" value="NusB-like_sf"/>
</dbReference>
<evidence type="ECO:0000256" key="3">
    <source>
        <dbReference type="ARBA" id="ARBA00022884"/>
    </source>
</evidence>
<keyword evidence="4 6" id="KW-0805">Transcription regulation</keyword>
<dbReference type="GO" id="GO:0005829">
    <property type="term" value="C:cytosol"/>
    <property type="evidence" value="ECO:0007669"/>
    <property type="project" value="TreeGrafter"/>
</dbReference>
<dbReference type="PANTHER" id="PTHR11078">
    <property type="entry name" value="N UTILIZATION SUBSTANCE PROTEIN B-RELATED"/>
    <property type="match status" value="1"/>
</dbReference>
<evidence type="ECO:0000313" key="8">
    <source>
        <dbReference type="EMBL" id="RST89449.1"/>
    </source>
</evidence>
<reference evidence="8 9" key="1">
    <citation type="submission" date="2018-03" db="EMBL/GenBank/DDBJ databases">
        <authorList>
            <person name="Gulvik C.A."/>
        </authorList>
    </citation>
    <scope>NUCLEOTIDE SEQUENCE [LARGE SCALE GENOMIC DNA]</scope>
    <source>
        <strain evidence="8 9">JCM 31581</strain>
    </source>
</reference>
<dbReference type="InterPro" id="IPR006027">
    <property type="entry name" value="NusB_RsmB_TIM44"/>
</dbReference>
<organism evidence="8 9">
    <name type="scientific">Vagococcus humatus</name>
    <dbReference type="NCBI Taxonomy" id="1889241"/>
    <lineage>
        <taxon>Bacteria</taxon>
        <taxon>Bacillati</taxon>
        <taxon>Bacillota</taxon>
        <taxon>Bacilli</taxon>
        <taxon>Lactobacillales</taxon>
        <taxon>Enterococcaceae</taxon>
        <taxon>Vagococcus</taxon>
    </lineage>
</organism>
<keyword evidence="2 6" id="KW-0889">Transcription antitermination</keyword>
<dbReference type="SUPFAM" id="SSF48013">
    <property type="entry name" value="NusB-like"/>
    <property type="match status" value="1"/>
</dbReference>
<evidence type="ECO:0000259" key="7">
    <source>
        <dbReference type="Pfam" id="PF01029"/>
    </source>
</evidence>
<comment type="caution">
    <text evidence="8">The sequence shown here is derived from an EMBL/GenBank/DDBJ whole genome shotgun (WGS) entry which is preliminary data.</text>
</comment>
<protein>
    <recommendedName>
        <fullName evidence="6">Transcription antitermination protein NusB</fullName>
    </recommendedName>
    <alternativeName>
        <fullName evidence="6">Antitermination factor NusB</fullName>
    </alternativeName>
</protein>
<dbReference type="Pfam" id="PF01029">
    <property type="entry name" value="NusB"/>
    <property type="match status" value="1"/>
</dbReference>
<dbReference type="HAMAP" id="MF_00073">
    <property type="entry name" value="NusB"/>
    <property type="match status" value="1"/>
</dbReference>
<sequence length="148" mass="17244">MNSVKLTRREIREKALQALYPFDFNQELTKSETIRYALEYNQEEIISEDQEEFIPQYLDQLVSGVCEHQKELDEKIQANLRGWSLPRLAKTDVIIMRIAIYEMLYVEDVPTKVALNEAVELAKKYSDDKSRKFVNGVLSNVAKIIEEA</sequence>
<dbReference type="PANTHER" id="PTHR11078:SF3">
    <property type="entry name" value="ANTITERMINATION NUSB DOMAIN-CONTAINING PROTEIN"/>
    <property type="match status" value="1"/>
</dbReference>
<gene>
    <name evidence="6" type="primary">nusB</name>
    <name evidence="8" type="ORF">C7P63_06695</name>
</gene>
<dbReference type="GO" id="GO:0006353">
    <property type="term" value="P:DNA-templated transcription termination"/>
    <property type="evidence" value="ECO:0007669"/>
    <property type="project" value="UniProtKB-UniRule"/>
</dbReference>
<evidence type="ECO:0000256" key="5">
    <source>
        <dbReference type="ARBA" id="ARBA00023163"/>
    </source>
</evidence>
<keyword evidence="3 6" id="KW-0694">RNA-binding</keyword>
<evidence type="ECO:0000256" key="4">
    <source>
        <dbReference type="ARBA" id="ARBA00023015"/>
    </source>
</evidence>
<dbReference type="RefSeq" id="WP_125943383.1">
    <property type="nucleotide sequence ID" value="NZ_PXZH01000002.1"/>
</dbReference>
<name>A0A3R9YCV8_9ENTE</name>
<dbReference type="EMBL" id="PXZH01000002">
    <property type="protein sequence ID" value="RST89449.1"/>
    <property type="molecule type" value="Genomic_DNA"/>
</dbReference>
<dbReference type="NCBIfam" id="NF001223">
    <property type="entry name" value="PRK00202.1-1"/>
    <property type="match status" value="1"/>
</dbReference>
<evidence type="ECO:0000256" key="6">
    <source>
        <dbReference type="HAMAP-Rule" id="MF_00073"/>
    </source>
</evidence>
<proteinExistence type="inferred from homology"/>
<comment type="similarity">
    <text evidence="1 6">Belongs to the NusB family.</text>
</comment>